<evidence type="ECO:0000256" key="1">
    <source>
        <dbReference type="ARBA" id="ARBA00004236"/>
    </source>
</evidence>
<evidence type="ECO:0000256" key="5">
    <source>
        <dbReference type="ARBA" id="ARBA00022692"/>
    </source>
</evidence>
<dbReference type="AlphaFoldDB" id="A0A6J5GEW3"/>
<keyword evidence="5" id="KW-0812">Transmembrane</keyword>
<dbReference type="PANTHER" id="PTHR30576:SF4">
    <property type="entry name" value="UNDECAPRENYL-PHOSPHATE GALACTOSE PHOSPHOTRANSFERASE"/>
    <property type="match status" value="1"/>
</dbReference>
<protein>
    <submittedName>
        <fullName evidence="9">UDP-glucose:undecaprenyl-phosphate glucose-1-phosphate transferase</fullName>
        <ecNumber evidence="9">2.7.8.31</ecNumber>
    </submittedName>
</protein>
<name>A0A6J5GEW3_9BURK</name>
<comment type="subcellular location">
    <subcellularLocation>
        <location evidence="1">Cell membrane</location>
    </subcellularLocation>
</comment>
<keyword evidence="6" id="KW-1133">Transmembrane helix</keyword>
<evidence type="ECO:0000259" key="8">
    <source>
        <dbReference type="Pfam" id="PF02397"/>
    </source>
</evidence>
<evidence type="ECO:0000256" key="4">
    <source>
        <dbReference type="ARBA" id="ARBA00022679"/>
    </source>
</evidence>
<dbReference type="EC" id="2.7.8.31" evidence="9"/>
<accession>A0A6J5GEW3</accession>
<evidence type="ECO:0000256" key="3">
    <source>
        <dbReference type="ARBA" id="ARBA00022475"/>
    </source>
</evidence>
<evidence type="ECO:0000256" key="2">
    <source>
        <dbReference type="ARBA" id="ARBA00006464"/>
    </source>
</evidence>
<dbReference type="Pfam" id="PF02397">
    <property type="entry name" value="Bac_transf"/>
    <property type="match status" value="1"/>
</dbReference>
<evidence type="ECO:0000313" key="10">
    <source>
        <dbReference type="Proteomes" id="UP000494252"/>
    </source>
</evidence>
<evidence type="ECO:0000256" key="6">
    <source>
        <dbReference type="ARBA" id="ARBA00022989"/>
    </source>
</evidence>
<keyword evidence="3" id="KW-1003">Cell membrane</keyword>
<evidence type="ECO:0000313" key="9">
    <source>
        <dbReference type="EMBL" id="CAB3795494.1"/>
    </source>
</evidence>
<keyword evidence="4 9" id="KW-0808">Transferase</keyword>
<feature type="domain" description="Bacterial sugar transferase" evidence="8">
    <location>
        <begin position="4"/>
        <end position="167"/>
    </location>
</feature>
<dbReference type="InterPro" id="IPR003362">
    <property type="entry name" value="Bact_transf"/>
</dbReference>
<sequence>MGAILVSSGRPVLHLAKRWGRNDRQFICYKLRTMHLDGDAVLKAHGLATRGANGETLTYDRDPRIGPLGRLLRRLSIDELPQLINVLRGDMSLIGPRALVISMLADLPDIRHARSVVRPGLTGLWQVRARRKNVSVFDMIDDDLEYIRTFSLWLDLRIALLTISRIVGP</sequence>
<dbReference type="GO" id="GO:0089702">
    <property type="term" value="F:undecaprenyl-phosphate glucose phosphotransferase activity"/>
    <property type="evidence" value="ECO:0007669"/>
    <property type="project" value="UniProtKB-EC"/>
</dbReference>
<keyword evidence="10" id="KW-1185">Reference proteome</keyword>
<evidence type="ECO:0000256" key="7">
    <source>
        <dbReference type="ARBA" id="ARBA00023136"/>
    </source>
</evidence>
<dbReference type="Proteomes" id="UP000494252">
    <property type="component" value="Unassembled WGS sequence"/>
</dbReference>
<comment type="similarity">
    <text evidence="2">Belongs to the bacterial sugar transferase family.</text>
</comment>
<reference evidence="9 10" key="1">
    <citation type="submission" date="2020-04" db="EMBL/GenBank/DDBJ databases">
        <authorList>
            <person name="De Canck E."/>
        </authorList>
    </citation>
    <scope>NUCLEOTIDE SEQUENCE [LARGE SCALE GENOMIC DNA]</scope>
    <source>
        <strain evidence="9 10">LMG 27177</strain>
    </source>
</reference>
<organism evidence="9 10">
    <name type="scientific">Paraburkholderia fynbosensis</name>
    <dbReference type="NCBI Taxonomy" id="1200993"/>
    <lineage>
        <taxon>Bacteria</taxon>
        <taxon>Pseudomonadati</taxon>
        <taxon>Pseudomonadota</taxon>
        <taxon>Betaproteobacteria</taxon>
        <taxon>Burkholderiales</taxon>
        <taxon>Burkholderiaceae</taxon>
        <taxon>Paraburkholderia</taxon>
    </lineage>
</organism>
<keyword evidence="7" id="KW-0472">Membrane</keyword>
<dbReference type="GO" id="GO:0005886">
    <property type="term" value="C:plasma membrane"/>
    <property type="evidence" value="ECO:0007669"/>
    <property type="project" value="UniProtKB-SubCell"/>
</dbReference>
<dbReference type="PANTHER" id="PTHR30576">
    <property type="entry name" value="COLANIC BIOSYNTHESIS UDP-GLUCOSE LIPID CARRIER TRANSFERASE"/>
    <property type="match status" value="1"/>
</dbReference>
<proteinExistence type="inferred from homology"/>
<gene>
    <name evidence="9" type="primary">pssY</name>
    <name evidence="9" type="ORF">LMG27177_03858</name>
</gene>
<dbReference type="EMBL" id="CADIKI010000011">
    <property type="protein sequence ID" value="CAB3795494.1"/>
    <property type="molecule type" value="Genomic_DNA"/>
</dbReference>